<reference evidence="12" key="1">
    <citation type="submission" date="2024-02" db="UniProtKB">
        <authorList>
            <consortium name="WormBaseParasite"/>
        </authorList>
    </citation>
    <scope>IDENTIFICATION</scope>
</reference>
<evidence type="ECO:0000256" key="6">
    <source>
        <dbReference type="ARBA" id="ARBA00023136"/>
    </source>
</evidence>
<keyword evidence="6" id="KW-0472">Membrane</keyword>
<evidence type="ECO:0000256" key="4">
    <source>
        <dbReference type="ARBA" id="ARBA00022741"/>
    </source>
</evidence>
<accession>A0AAF3EE17</accession>
<evidence type="ECO:0000256" key="9">
    <source>
        <dbReference type="SAM" id="MobiDB-lite"/>
    </source>
</evidence>
<dbReference type="Gene3D" id="3.30.70.1230">
    <property type="entry name" value="Nucleotide cyclase"/>
    <property type="match status" value="1"/>
</dbReference>
<dbReference type="GO" id="GO:0000166">
    <property type="term" value="F:nucleotide binding"/>
    <property type="evidence" value="ECO:0007669"/>
    <property type="project" value="UniProtKB-KW"/>
</dbReference>
<name>A0AAF3EE17_9BILA</name>
<dbReference type="PANTHER" id="PTHR11920:SF495">
    <property type="entry name" value="RECEPTOR-TYPE GUANYLATE CYCLASE GCY-7"/>
    <property type="match status" value="1"/>
</dbReference>
<keyword evidence="3" id="KW-0812">Transmembrane</keyword>
<evidence type="ECO:0000313" key="12">
    <source>
        <dbReference type="WBParaSite" id="MBELARI_LOCUS12208"/>
    </source>
</evidence>
<dbReference type="GO" id="GO:0004383">
    <property type="term" value="F:guanylate cyclase activity"/>
    <property type="evidence" value="ECO:0007669"/>
    <property type="project" value="UniProtKB-EC"/>
</dbReference>
<feature type="region of interest" description="Disordered" evidence="9">
    <location>
        <begin position="61"/>
        <end position="110"/>
    </location>
</feature>
<dbReference type="InterPro" id="IPR050401">
    <property type="entry name" value="Cyclic_nucleotide_synthase"/>
</dbReference>
<dbReference type="GO" id="GO:0007168">
    <property type="term" value="P:receptor guanylyl cyclase signaling pathway"/>
    <property type="evidence" value="ECO:0007669"/>
    <property type="project" value="TreeGrafter"/>
</dbReference>
<keyword evidence="11" id="KW-1185">Reference proteome</keyword>
<dbReference type="GO" id="GO:0004016">
    <property type="term" value="F:adenylate cyclase activity"/>
    <property type="evidence" value="ECO:0007669"/>
    <property type="project" value="TreeGrafter"/>
</dbReference>
<feature type="compositionally biased region" description="Low complexity" evidence="9">
    <location>
        <begin position="76"/>
        <end position="88"/>
    </location>
</feature>
<keyword evidence="5" id="KW-1133">Transmembrane helix</keyword>
<feature type="domain" description="Guanylate cyclase" evidence="10">
    <location>
        <begin position="1"/>
        <end position="48"/>
    </location>
</feature>
<protein>
    <recommendedName>
        <fullName evidence="10">Guanylate cyclase domain-containing protein</fullName>
    </recommendedName>
</protein>
<evidence type="ECO:0000259" key="10">
    <source>
        <dbReference type="Pfam" id="PF00211"/>
    </source>
</evidence>
<evidence type="ECO:0000256" key="3">
    <source>
        <dbReference type="ARBA" id="ARBA00022692"/>
    </source>
</evidence>
<dbReference type="SUPFAM" id="SSF55073">
    <property type="entry name" value="Nucleotide cyclase"/>
    <property type="match status" value="1"/>
</dbReference>
<evidence type="ECO:0000313" key="11">
    <source>
        <dbReference type="Proteomes" id="UP000887575"/>
    </source>
</evidence>
<dbReference type="GO" id="GO:0005886">
    <property type="term" value="C:plasma membrane"/>
    <property type="evidence" value="ECO:0007669"/>
    <property type="project" value="TreeGrafter"/>
</dbReference>
<comment type="catalytic activity">
    <reaction evidence="1">
        <text>GTP = 3',5'-cyclic GMP + diphosphate</text>
        <dbReference type="Rhea" id="RHEA:13665"/>
        <dbReference type="ChEBI" id="CHEBI:33019"/>
        <dbReference type="ChEBI" id="CHEBI:37565"/>
        <dbReference type="ChEBI" id="CHEBI:57746"/>
        <dbReference type="EC" id="4.6.1.2"/>
    </reaction>
</comment>
<dbReference type="InterPro" id="IPR029787">
    <property type="entry name" value="Nucleotide_cyclase"/>
</dbReference>
<dbReference type="Proteomes" id="UP000887575">
    <property type="component" value="Unassembled WGS sequence"/>
</dbReference>
<dbReference type="GO" id="GO:0035556">
    <property type="term" value="P:intracellular signal transduction"/>
    <property type="evidence" value="ECO:0007669"/>
    <property type="project" value="InterPro"/>
</dbReference>
<comment type="subcellular location">
    <subcellularLocation>
        <location evidence="2">Membrane</location>
    </subcellularLocation>
</comment>
<evidence type="ECO:0000256" key="2">
    <source>
        <dbReference type="ARBA" id="ARBA00004370"/>
    </source>
</evidence>
<dbReference type="InterPro" id="IPR001054">
    <property type="entry name" value="A/G_cyclase"/>
</dbReference>
<dbReference type="Pfam" id="PF00211">
    <property type="entry name" value="Guanylate_cyc"/>
    <property type="match status" value="1"/>
</dbReference>
<evidence type="ECO:0000256" key="1">
    <source>
        <dbReference type="ARBA" id="ARBA00001436"/>
    </source>
</evidence>
<keyword evidence="8" id="KW-0456">Lyase</keyword>
<dbReference type="AlphaFoldDB" id="A0AAF3EE17"/>
<dbReference type="WBParaSite" id="MBELARI_LOCUS12208">
    <property type="protein sequence ID" value="MBELARI_LOCUS12208"/>
    <property type="gene ID" value="MBELARI_LOCUS12208"/>
</dbReference>
<proteinExistence type="predicted"/>
<dbReference type="GO" id="GO:0001653">
    <property type="term" value="F:peptide receptor activity"/>
    <property type="evidence" value="ECO:0007669"/>
    <property type="project" value="TreeGrafter"/>
</dbReference>
<evidence type="ECO:0000256" key="7">
    <source>
        <dbReference type="ARBA" id="ARBA00023180"/>
    </source>
</evidence>
<keyword evidence="7" id="KW-0325">Glycoprotein</keyword>
<organism evidence="11 12">
    <name type="scientific">Mesorhabditis belari</name>
    <dbReference type="NCBI Taxonomy" id="2138241"/>
    <lineage>
        <taxon>Eukaryota</taxon>
        <taxon>Metazoa</taxon>
        <taxon>Ecdysozoa</taxon>
        <taxon>Nematoda</taxon>
        <taxon>Chromadorea</taxon>
        <taxon>Rhabditida</taxon>
        <taxon>Rhabditina</taxon>
        <taxon>Rhabditomorpha</taxon>
        <taxon>Rhabditoidea</taxon>
        <taxon>Rhabditidae</taxon>
        <taxon>Mesorhabditinae</taxon>
        <taxon>Mesorhabditis</taxon>
    </lineage>
</organism>
<dbReference type="PANTHER" id="PTHR11920">
    <property type="entry name" value="GUANYLYL CYCLASE"/>
    <property type="match status" value="1"/>
</dbReference>
<sequence length="110" mass="12281">MESNGKPGKIHMSNDACSLLNRIGGYEVESRGEVIIKGKGVMETYWLNARSIGTTTLPIATLRKDDLPPPTKTQEPPRFTTRTSTTPPMDHETRMESSSTQKLPDYDEIE</sequence>
<keyword evidence="4" id="KW-0547">Nucleotide-binding</keyword>
<evidence type="ECO:0000256" key="5">
    <source>
        <dbReference type="ARBA" id="ARBA00022989"/>
    </source>
</evidence>
<evidence type="ECO:0000256" key="8">
    <source>
        <dbReference type="ARBA" id="ARBA00023239"/>
    </source>
</evidence>